<feature type="transmembrane region" description="Helical" evidence="7">
    <location>
        <begin position="77"/>
        <end position="95"/>
    </location>
</feature>
<keyword evidence="5 7" id="KW-1133">Transmembrane helix</keyword>
<evidence type="ECO:0000256" key="5">
    <source>
        <dbReference type="ARBA" id="ARBA00022989"/>
    </source>
</evidence>
<keyword evidence="10" id="KW-1185">Reference proteome</keyword>
<name>A0ABP9WGA2_9MICO</name>
<proteinExistence type="inferred from homology"/>
<protein>
    <submittedName>
        <fullName evidence="9">K(+)/H(+) antiporter subunit KhtU</fullName>
    </submittedName>
</protein>
<evidence type="ECO:0000313" key="9">
    <source>
        <dbReference type="EMBL" id="GAA5518609.1"/>
    </source>
</evidence>
<evidence type="ECO:0000256" key="3">
    <source>
        <dbReference type="ARBA" id="ARBA00022448"/>
    </source>
</evidence>
<dbReference type="EMBL" id="BAABRR010000004">
    <property type="protein sequence ID" value="GAA5518609.1"/>
    <property type="molecule type" value="Genomic_DNA"/>
</dbReference>
<comment type="similarity">
    <text evidence="2">Belongs to the monovalent cation:proton antiporter 2 (CPA2) transporter (TC 2.A.37) family.</text>
</comment>
<dbReference type="PANTHER" id="PTHR42751">
    <property type="entry name" value="SODIUM/HYDROGEN EXCHANGER FAMILY/TRKA DOMAIN PROTEIN"/>
    <property type="match status" value="1"/>
</dbReference>
<dbReference type="Pfam" id="PF00999">
    <property type="entry name" value="Na_H_Exchanger"/>
    <property type="match status" value="1"/>
</dbReference>
<comment type="caution">
    <text evidence="9">The sequence shown here is derived from an EMBL/GenBank/DDBJ whole genome shotgun (WGS) entry which is preliminary data.</text>
</comment>
<organism evidence="9 10">
    <name type="scientific">Demequina sediminis</name>
    <dbReference type="NCBI Taxonomy" id="1930058"/>
    <lineage>
        <taxon>Bacteria</taxon>
        <taxon>Bacillati</taxon>
        <taxon>Actinomycetota</taxon>
        <taxon>Actinomycetes</taxon>
        <taxon>Micrococcales</taxon>
        <taxon>Demequinaceae</taxon>
        <taxon>Demequina</taxon>
    </lineage>
</organism>
<keyword evidence="6 7" id="KW-0472">Membrane</keyword>
<dbReference type="InterPro" id="IPR038770">
    <property type="entry name" value="Na+/solute_symporter_sf"/>
</dbReference>
<feature type="transmembrane region" description="Helical" evidence="7">
    <location>
        <begin position="375"/>
        <end position="395"/>
    </location>
</feature>
<evidence type="ECO:0000313" key="10">
    <source>
        <dbReference type="Proteomes" id="UP001426770"/>
    </source>
</evidence>
<feature type="transmembrane region" description="Helical" evidence="7">
    <location>
        <begin position="202"/>
        <end position="222"/>
    </location>
</feature>
<gene>
    <name evidence="9" type="primary">khtU</name>
    <name evidence="9" type="ORF">Lsed01_01039</name>
</gene>
<evidence type="ECO:0000256" key="1">
    <source>
        <dbReference type="ARBA" id="ARBA00004141"/>
    </source>
</evidence>
<evidence type="ECO:0000256" key="6">
    <source>
        <dbReference type="ARBA" id="ARBA00023136"/>
    </source>
</evidence>
<evidence type="ECO:0000256" key="2">
    <source>
        <dbReference type="ARBA" id="ARBA00005551"/>
    </source>
</evidence>
<keyword evidence="4 7" id="KW-0812">Transmembrane</keyword>
<feature type="transmembrane region" description="Helical" evidence="7">
    <location>
        <begin position="169"/>
        <end position="196"/>
    </location>
</feature>
<feature type="transmembrane region" description="Helical" evidence="7">
    <location>
        <begin position="115"/>
        <end position="133"/>
    </location>
</feature>
<reference evidence="9 10" key="1">
    <citation type="submission" date="2024-02" db="EMBL/GenBank/DDBJ databases">
        <title>Lysinimicrobium sediminis NBRC 112286.</title>
        <authorList>
            <person name="Ichikawa N."/>
            <person name="Katano-Makiyama Y."/>
            <person name="Hidaka K."/>
        </authorList>
    </citation>
    <scope>NUCLEOTIDE SEQUENCE [LARGE SCALE GENOMIC DNA]</scope>
    <source>
        <strain evidence="9 10">NBRC 112286</strain>
    </source>
</reference>
<feature type="transmembrane region" description="Helical" evidence="7">
    <location>
        <begin position="234"/>
        <end position="252"/>
    </location>
</feature>
<sequence>MLAATPPLAGMGLFAASPHGSGETATVLIELGIVFLVLAVVGRVASRIGIPSIPLYLLAGLLMGKGGFIPISAGEDFLATGAQIGVVLLLLLLGLEYSPDDLRVGLRTSWKAGLLDLALNAVPGFAVGLLLGWSVTASILLGGVTYISSSGIVARLLDDFDRLANRETPVILSLLVMEDIAMAVFLPILAVLLVGASVMQGAIAAAIAIGLVSLAFLFALRFSRHVSKVVHSHSRELLLLGVLGLAFLVAGLAEAVQVSAAVGAFLLGLTLSGNVADQVRGLMPPLRDVFGGIFFVFFGIGIDPRDLAPVLLPALALAVLTAVTKTYTGVWAAKRAGIGPKGQWRAGLSLIPRGEFSIVIAGLGVTAGIEPLLGPLAAAYVLMLAVAGSILMRFADRIPAPPGLVSARSRSRPRV</sequence>
<comment type="subcellular location">
    <subcellularLocation>
        <location evidence="1">Membrane</location>
        <topology evidence="1">Multi-pass membrane protein</topology>
    </subcellularLocation>
</comment>
<dbReference type="Proteomes" id="UP001426770">
    <property type="component" value="Unassembled WGS sequence"/>
</dbReference>
<keyword evidence="3" id="KW-0813">Transport</keyword>
<feature type="transmembrane region" description="Helical" evidence="7">
    <location>
        <begin position="53"/>
        <end position="71"/>
    </location>
</feature>
<evidence type="ECO:0000259" key="8">
    <source>
        <dbReference type="Pfam" id="PF00999"/>
    </source>
</evidence>
<dbReference type="Gene3D" id="1.20.1530.20">
    <property type="match status" value="1"/>
</dbReference>
<dbReference type="PANTHER" id="PTHR42751:SF6">
    <property type="entry name" value="CONSERVED INTEGRAL MEMBRANE TRANSPORT PROTEIN-RELATED"/>
    <property type="match status" value="1"/>
</dbReference>
<dbReference type="InterPro" id="IPR006153">
    <property type="entry name" value="Cation/H_exchanger_TM"/>
</dbReference>
<accession>A0ABP9WGA2</accession>
<evidence type="ECO:0000256" key="7">
    <source>
        <dbReference type="SAM" id="Phobius"/>
    </source>
</evidence>
<evidence type="ECO:0000256" key="4">
    <source>
        <dbReference type="ARBA" id="ARBA00022692"/>
    </source>
</evidence>
<dbReference type="RefSeq" id="WP_286214387.1">
    <property type="nucleotide sequence ID" value="NZ_AP027736.1"/>
</dbReference>
<feature type="transmembrane region" description="Helical" evidence="7">
    <location>
        <begin position="139"/>
        <end position="157"/>
    </location>
</feature>
<feature type="domain" description="Cation/H+ exchanger transmembrane" evidence="8">
    <location>
        <begin position="37"/>
        <end position="391"/>
    </location>
</feature>
<feature type="transmembrane region" description="Helical" evidence="7">
    <location>
        <begin position="310"/>
        <end position="330"/>
    </location>
</feature>
<feature type="transmembrane region" description="Helical" evidence="7">
    <location>
        <begin position="288"/>
        <end position="304"/>
    </location>
</feature>
<feature type="transmembrane region" description="Helical" evidence="7">
    <location>
        <begin position="25"/>
        <end position="46"/>
    </location>
</feature>